<keyword evidence="1" id="KW-0812">Transmembrane</keyword>
<organism evidence="2">
    <name type="scientific">marine sediment metagenome</name>
    <dbReference type="NCBI Taxonomy" id="412755"/>
    <lineage>
        <taxon>unclassified sequences</taxon>
        <taxon>metagenomes</taxon>
        <taxon>ecological metagenomes</taxon>
    </lineage>
</organism>
<feature type="non-terminal residue" evidence="2">
    <location>
        <position position="1"/>
    </location>
</feature>
<dbReference type="AlphaFoldDB" id="X0WKY8"/>
<evidence type="ECO:0008006" key="3">
    <source>
        <dbReference type="Google" id="ProtNLM"/>
    </source>
</evidence>
<keyword evidence="1" id="KW-0472">Membrane</keyword>
<dbReference type="PANTHER" id="PTHR36434">
    <property type="entry name" value="MEMBRANE PROTEASE YUGP-RELATED"/>
    <property type="match status" value="1"/>
</dbReference>
<feature type="transmembrane region" description="Helical" evidence="1">
    <location>
        <begin position="119"/>
        <end position="140"/>
    </location>
</feature>
<evidence type="ECO:0000256" key="1">
    <source>
        <dbReference type="SAM" id="Phobius"/>
    </source>
</evidence>
<dbReference type="Pfam" id="PF04298">
    <property type="entry name" value="Zn_peptidase_2"/>
    <property type="match status" value="1"/>
</dbReference>
<dbReference type="EMBL" id="BARS01038550">
    <property type="protein sequence ID" value="GAG23892.1"/>
    <property type="molecule type" value="Genomic_DNA"/>
</dbReference>
<keyword evidence="1" id="KW-1133">Transmembrane helix</keyword>
<dbReference type="PANTHER" id="PTHR36434:SF1">
    <property type="entry name" value="MEMBRANE PROTEASE YUGP-RELATED"/>
    <property type="match status" value="1"/>
</dbReference>
<proteinExistence type="predicted"/>
<accession>X0WKY8</accession>
<feature type="transmembrane region" description="Helical" evidence="1">
    <location>
        <begin position="63"/>
        <end position="81"/>
    </location>
</feature>
<reference evidence="2" key="1">
    <citation type="journal article" date="2014" name="Front. Microbiol.">
        <title>High frequency of phylogenetically diverse reductive dehalogenase-homologous genes in deep subseafloor sedimentary metagenomes.</title>
        <authorList>
            <person name="Kawai M."/>
            <person name="Futagami T."/>
            <person name="Toyoda A."/>
            <person name="Takaki Y."/>
            <person name="Nishi S."/>
            <person name="Hori S."/>
            <person name="Arai W."/>
            <person name="Tsubouchi T."/>
            <person name="Morono Y."/>
            <person name="Uchiyama I."/>
            <person name="Ito T."/>
            <person name="Fujiyama A."/>
            <person name="Inagaki F."/>
            <person name="Takami H."/>
        </authorList>
    </citation>
    <scope>NUCLEOTIDE SEQUENCE</scope>
    <source>
        <strain evidence="2">Expedition CK06-06</strain>
    </source>
</reference>
<sequence>QSSSVAAIGIAAHEAAHAMQDGSGYPPAMMRNSIAPFVEKAGFLVLPLLFVGILLGRMVLSSVLLNLSLILFLAIVLFYIVTLPVEFEASARAVRYIKENGIADAEELEGVRLVLRAAALTYVIATVMTILQFLSLFGILRRK</sequence>
<comment type="caution">
    <text evidence="2">The sequence shown here is derived from an EMBL/GenBank/DDBJ whole genome shotgun (WGS) entry which is preliminary data.</text>
</comment>
<dbReference type="InterPro" id="IPR007395">
    <property type="entry name" value="Zn_peptidase_2"/>
</dbReference>
<gene>
    <name evidence="2" type="ORF">S01H1_58980</name>
</gene>
<protein>
    <recommendedName>
        <fullName evidence="3">Zinc metallopeptidase</fullName>
    </recommendedName>
</protein>
<evidence type="ECO:0000313" key="2">
    <source>
        <dbReference type="EMBL" id="GAG23892.1"/>
    </source>
</evidence>
<name>X0WKY8_9ZZZZ</name>
<feature type="transmembrane region" description="Helical" evidence="1">
    <location>
        <begin position="34"/>
        <end position="56"/>
    </location>
</feature>